<dbReference type="Proteomes" id="UP000077315">
    <property type="component" value="Unassembled WGS sequence"/>
</dbReference>
<dbReference type="GeneID" id="28997502"/>
<dbReference type="AlphaFoldDB" id="A0A167LL47"/>
<keyword evidence="2" id="KW-1185">Reference proteome</keyword>
<accession>A0A167LL47</accession>
<evidence type="ECO:0000313" key="2">
    <source>
        <dbReference type="Proteomes" id="UP000077315"/>
    </source>
</evidence>
<evidence type="ECO:0000313" key="1">
    <source>
        <dbReference type="EMBL" id="OAD70686.1"/>
    </source>
</evidence>
<proteinExistence type="predicted"/>
<organism evidence="1 2">
    <name type="scientific">Phycomyces blakesleeanus (strain ATCC 8743b / DSM 1359 / FGSC 10004 / NBRC 33097 / NRRL 1555)</name>
    <dbReference type="NCBI Taxonomy" id="763407"/>
    <lineage>
        <taxon>Eukaryota</taxon>
        <taxon>Fungi</taxon>
        <taxon>Fungi incertae sedis</taxon>
        <taxon>Mucoromycota</taxon>
        <taxon>Mucoromycotina</taxon>
        <taxon>Mucoromycetes</taxon>
        <taxon>Mucorales</taxon>
        <taxon>Phycomycetaceae</taxon>
        <taxon>Phycomyces</taxon>
    </lineage>
</organism>
<dbReference type="VEuPathDB" id="FungiDB:PHYBLDRAFT_171432"/>
<dbReference type="EMBL" id="KV440988">
    <property type="protein sequence ID" value="OAD70686.1"/>
    <property type="molecule type" value="Genomic_DNA"/>
</dbReference>
<dbReference type="OrthoDB" id="2218000at2759"/>
<gene>
    <name evidence="1" type="ORF">PHYBLDRAFT_171432</name>
</gene>
<dbReference type="InParanoid" id="A0A167LL47"/>
<sequence length="679" mass="78771">MYVSKIFPNLISKISRGDSCTISPPQKLEAKYGSVWYSRNMIGLENFSLCNFFSFITFHDHNVHSNMKMKGNLTDSLDSLDSLKVCDITHNKEFNGYTYFWAGVRLCINLTVTTFPGGVQYFYLTGLINSDYMSGDWRLSLILQGKTVCPQRNTIYSLYALALLLCPYTLYSLISRQAPNFHYFKSHSMYLSNLIIRCCLIRKANSVYSISNPKYRLDNKEKRANRKYTISVTSYAKDYKELLSLDCDPILFDILLFIDLLTRIMSFFLSPTYSQSSTAPADRLIPCRQKGHYLWSGRIKMLALTKKCRPPKLRVHAVQAVLPGCPIRLIYSIITSNNLNKLPNQERLEDDIREAELTDTESLRPDANVFELEQRRITFSTEYVEMKLGKSRSDTLKTHEDLLRLVNFCKDTLDKKDVKSMIAVQEVGYYVTIYLFSLEATGLNLLTELYSFNVPKSISELPQFVMRFDEIKIMLIFEQNDHDPEKLYVFLERAMLLSNPASERAGINIRTAQGWVKRMDDDPEWDIYGKFMNKANRGESQLHEEHKYSLIHLFNEQPQVTRTNVVYILTAKCEDFSLKESQQITCRPVAKDSVKTTHQEEMVGREISQTDMDYLSNVFFNEVAFDIKIKTFDGKICKRNFSHVYYTIDSCSISHHSRDNLCHGCSEYQDYAYLCSYRN</sequence>
<reference evidence="2" key="1">
    <citation type="submission" date="2015-06" db="EMBL/GenBank/DDBJ databases">
        <title>Expansion of signal transduction pathways in fungi by whole-genome duplication.</title>
        <authorList>
            <consortium name="DOE Joint Genome Institute"/>
            <person name="Corrochano L.M."/>
            <person name="Kuo A."/>
            <person name="Marcet-Houben M."/>
            <person name="Polaino S."/>
            <person name="Salamov A."/>
            <person name="Villalobos J.M."/>
            <person name="Alvarez M.I."/>
            <person name="Avalos J."/>
            <person name="Benito E.P."/>
            <person name="Benoit I."/>
            <person name="Burger G."/>
            <person name="Camino L.P."/>
            <person name="Canovas D."/>
            <person name="Cerda-Olmedo E."/>
            <person name="Cheng J.-F."/>
            <person name="Dominguez A."/>
            <person name="Elias M."/>
            <person name="Eslava A.P."/>
            <person name="Glaser F."/>
            <person name="Grimwood J."/>
            <person name="Gutierrez G."/>
            <person name="Heitman J."/>
            <person name="Henrissat B."/>
            <person name="Iturriaga E.A."/>
            <person name="Lang B.F."/>
            <person name="Lavin J.L."/>
            <person name="Lee S."/>
            <person name="Li W."/>
            <person name="Lindquist E."/>
            <person name="Lopez-Garcia S."/>
            <person name="Luque E.M."/>
            <person name="Marcos A.T."/>
            <person name="Martin J."/>
            <person name="McCluskey K."/>
            <person name="Medina H.R."/>
            <person name="Miralles-Duran A."/>
            <person name="Miyazaki A."/>
            <person name="Munoz-Torres E."/>
            <person name="Oguiza J.A."/>
            <person name="Ohm R."/>
            <person name="Olmedo M."/>
            <person name="Orejas M."/>
            <person name="Ortiz-Castellanos L."/>
            <person name="Pisabarro A.G."/>
            <person name="Rodriguez-Romero J."/>
            <person name="Ruiz-Herrera J."/>
            <person name="Ruiz-Vazquez R."/>
            <person name="Sanz C."/>
            <person name="Schackwitz W."/>
            <person name="Schmutz J."/>
            <person name="Shahriari M."/>
            <person name="Shelest E."/>
            <person name="Silva-Franco F."/>
            <person name="Soanes D."/>
            <person name="Syed K."/>
            <person name="Tagua V.G."/>
            <person name="Talbot N.J."/>
            <person name="Thon M."/>
            <person name="De vries R.P."/>
            <person name="Wiebenga A."/>
            <person name="Yadav J.S."/>
            <person name="Braun E.L."/>
            <person name="Baker S."/>
            <person name="Garre V."/>
            <person name="Horwitz B."/>
            <person name="Torres-Martinez S."/>
            <person name="Idnurm A."/>
            <person name="Herrera-Estrella A."/>
            <person name="Gabaldon T."/>
            <person name="Grigoriev I.V."/>
        </authorList>
    </citation>
    <scope>NUCLEOTIDE SEQUENCE [LARGE SCALE GENOMIC DNA]</scope>
    <source>
        <strain evidence="2">NRRL 1555(-)</strain>
    </source>
</reference>
<name>A0A167LL47_PHYB8</name>
<protein>
    <submittedName>
        <fullName evidence="1">Uncharacterized protein</fullName>
    </submittedName>
</protein>
<dbReference type="RefSeq" id="XP_018288726.1">
    <property type="nucleotide sequence ID" value="XM_018436596.1"/>
</dbReference>